<dbReference type="InterPro" id="IPR021109">
    <property type="entry name" value="Peptidase_aspartic_dom_sf"/>
</dbReference>
<keyword evidence="3" id="KW-1185">Reference proteome</keyword>
<dbReference type="PANTHER" id="PTHR33067">
    <property type="entry name" value="RNA-DIRECTED DNA POLYMERASE-RELATED"/>
    <property type="match status" value="1"/>
</dbReference>
<reference evidence="2" key="1">
    <citation type="journal article" date="2022" name="Int. J. Mol. Sci.">
        <title>Draft Genome of Tanacetum Coccineum: Genomic Comparison of Closely Related Tanacetum-Family Plants.</title>
        <authorList>
            <person name="Yamashiro T."/>
            <person name="Shiraishi A."/>
            <person name="Nakayama K."/>
            <person name="Satake H."/>
        </authorList>
    </citation>
    <scope>NUCLEOTIDE SEQUENCE</scope>
</reference>
<evidence type="ECO:0000256" key="1">
    <source>
        <dbReference type="SAM" id="MobiDB-lite"/>
    </source>
</evidence>
<gene>
    <name evidence="2" type="ORF">Tco_0801268</name>
</gene>
<proteinExistence type="predicted"/>
<dbReference type="Gene3D" id="2.40.70.10">
    <property type="entry name" value="Acid Proteases"/>
    <property type="match status" value="1"/>
</dbReference>
<sequence length="325" mass="36620">MERFKSAFFKQRGEINGRMIEMFGLLKELTTSRAPKKVLIREEAKSPVTKSVNSISLIKEEEEKNDMYDVAPGNDSKETDGTDMEVSVKEAKTKNGAESGAKNKPIKNPEKEVVETPSSRPVEYYLKHRINEKLIEGLVDKNRFNDSLSGARAGKKKGKTYNVLPRGPIYEAILKKKITKKEDIRGNFEIPCSIGGLKHVNALVDQGSDVNIMPYSTYMKLTDEKPAETEIKLSLASHSYIYPLGIDEDVLVEIAKHVYPVDFVILDIKEDEKRPFILGTPFLTTAKVVIKFNKSTITLRSRKSNISFHRIPESPGTIERGLRTT</sequence>
<evidence type="ECO:0000313" key="3">
    <source>
        <dbReference type="Proteomes" id="UP001151760"/>
    </source>
</evidence>
<comment type="caution">
    <text evidence="2">The sequence shown here is derived from an EMBL/GenBank/DDBJ whole genome shotgun (WGS) entry which is preliminary data.</text>
</comment>
<dbReference type="SUPFAM" id="SSF50630">
    <property type="entry name" value="Acid proteases"/>
    <property type="match status" value="1"/>
</dbReference>
<dbReference type="EMBL" id="BQNB010011721">
    <property type="protein sequence ID" value="GJS94300.1"/>
    <property type="molecule type" value="Genomic_DNA"/>
</dbReference>
<reference evidence="2" key="2">
    <citation type="submission" date="2022-01" db="EMBL/GenBank/DDBJ databases">
        <authorList>
            <person name="Yamashiro T."/>
            <person name="Shiraishi A."/>
            <person name="Satake H."/>
            <person name="Nakayama K."/>
        </authorList>
    </citation>
    <scope>NUCLEOTIDE SEQUENCE</scope>
</reference>
<dbReference type="CDD" id="cd00303">
    <property type="entry name" value="retropepsin_like"/>
    <property type="match status" value="1"/>
</dbReference>
<dbReference type="Proteomes" id="UP001151760">
    <property type="component" value="Unassembled WGS sequence"/>
</dbReference>
<feature type="compositionally biased region" description="Basic and acidic residues" evidence="1">
    <location>
        <begin position="75"/>
        <end position="95"/>
    </location>
</feature>
<name>A0ABQ4ZZF9_9ASTR</name>
<feature type="region of interest" description="Disordered" evidence="1">
    <location>
        <begin position="63"/>
        <end position="115"/>
    </location>
</feature>
<organism evidence="2 3">
    <name type="scientific">Tanacetum coccineum</name>
    <dbReference type="NCBI Taxonomy" id="301880"/>
    <lineage>
        <taxon>Eukaryota</taxon>
        <taxon>Viridiplantae</taxon>
        <taxon>Streptophyta</taxon>
        <taxon>Embryophyta</taxon>
        <taxon>Tracheophyta</taxon>
        <taxon>Spermatophyta</taxon>
        <taxon>Magnoliopsida</taxon>
        <taxon>eudicotyledons</taxon>
        <taxon>Gunneridae</taxon>
        <taxon>Pentapetalae</taxon>
        <taxon>asterids</taxon>
        <taxon>campanulids</taxon>
        <taxon>Asterales</taxon>
        <taxon>Asteraceae</taxon>
        <taxon>Asteroideae</taxon>
        <taxon>Anthemideae</taxon>
        <taxon>Anthemidinae</taxon>
        <taxon>Tanacetum</taxon>
    </lineage>
</organism>
<dbReference type="PANTHER" id="PTHR33067:SF9">
    <property type="entry name" value="RNA-DIRECTED DNA POLYMERASE"/>
    <property type="match status" value="1"/>
</dbReference>
<accession>A0ABQ4ZZF9</accession>
<evidence type="ECO:0000313" key="2">
    <source>
        <dbReference type="EMBL" id="GJS94300.1"/>
    </source>
</evidence>
<protein>
    <submittedName>
        <fullName evidence="2">MAK10-like protein</fullName>
    </submittedName>
</protein>